<gene>
    <name evidence="2" type="ORF">GA10255</name>
</gene>
<evidence type="ECO:0000256" key="1">
    <source>
        <dbReference type="SAM" id="MobiDB-lite"/>
    </source>
</evidence>
<dbReference type="AlphaFoldDB" id="D0QWJ8"/>
<evidence type="ECO:0000313" key="2">
    <source>
        <dbReference type="EMBL" id="ACN94692.1"/>
    </source>
</evidence>
<feature type="region of interest" description="Disordered" evidence="1">
    <location>
        <begin position="1"/>
        <end position="50"/>
    </location>
</feature>
<feature type="compositionally biased region" description="Basic residues" evidence="1">
    <location>
        <begin position="14"/>
        <end position="37"/>
    </location>
</feature>
<sequence length="146" mass="16326">MAQPPTDQNFYHHPLPHTHTHPSHPHPHPHPHHHHQHPQLQLPPQFRNPFDLNLEPLKSHTVVVGLDKSCDDGSSDDMSTGMRVLSGRGAFAKFGKPSAGQAQPPPPPLGMMHDTNQYQCTMDTIMQAYNPHRNAGGNTQFAYCFN</sequence>
<dbReference type="EMBL" id="FJ821031">
    <property type="protein sequence ID" value="ACN94692.1"/>
    <property type="molecule type" value="Genomic_DNA"/>
</dbReference>
<organism evidence="2">
    <name type="scientific">Drosophila miranda</name>
    <name type="common">Fruit fly</name>
    <dbReference type="NCBI Taxonomy" id="7229"/>
    <lineage>
        <taxon>Eukaryota</taxon>
        <taxon>Metazoa</taxon>
        <taxon>Ecdysozoa</taxon>
        <taxon>Arthropoda</taxon>
        <taxon>Hexapoda</taxon>
        <taxon>Insecta</taxon>
        <taxon>Pterygota</taxon>
        <taxon>Neoptera</taxon>
        <taxon>Endopterygota</taxon>
        <taxon>Diptera</taxon>
        <taxon>Brachycera</taxon>
        <taxon>Muscomorpha</taxon>
        <taxon>Ephydroidea</taxon>
        <taxon>Drosophilidae</taxon>
        <taxon>Drosophila</taxon>
        <taxon>Sophophora</taxon>
    </lineage>
</organism>
<reference evidence="2" key="1">
    <citation type="journal article" date="2009" name="J. Mol. Evol.">
        <title>Patterns of DNA-sequence divergence between Drosophila miranda and D. pseudoobscura.</title>
        <authorList>
            <person name="Marion de Proce S."/>
            <person name="Halligan D.L."/>
            <person name="Keightley P.D."/>
            <person name="Charlesworth B."/>
        </authorList>
    </citation>
    <scope>NUCLEOTIDE SEQUENCE</scope>
    <source>
        <strain evidence="2">MSH22</strain>
    </source>
</reference>
<protein>
    <submittedName>
        <fullName evidence="2">GA10255</fullName>
    </submittedName>
</protein>
<proteinExistence type="predicted"/>
<accession>D0QWJ8</accession>
<name>D0QWJ8_DROMI</name>